<name>A0ABN8HPT4_9NEOP</name>
<dbReference type="Proteomes" id="UP000837857">
    <property type="component" value="Chromosome 11"/>
</dbReference>
<feature type="compositionally biased region" description="Gly residues" evidence="1">
    <location>
        <begin position="1"/>
        <end position="13"/>
    </location>
</feature>
<feature type="non-terminal residue" evidence="2">
    <location>
        <position position="101"/>
    </location>
</feature>
<evidence type="ECO:0000256" key="1">
    <source>
        <dbReference type="SAM" id="MobiDB-lite"/>
    </source>
</evidence>
<evidence type="ECO:0000313" key="3">
    <source>
        <dbReference type="Proteomes" id="UP000837857"/>
    </source>
</evidence>
<proteinExistence type="predicted"/>
<evidence type="ECO:0000313" key="2">
    <source>
        <dbReference type="EMBL" id="CAH2039540.1"/>
    </source>
</evidence>
<reference evidence="2" key="1">
    <citation type="submission" date="2022-03" db="EMBL/GenBank/DDBJ databases">
        <authorList>
            <person name="Martin H S."/>
        </authorList>
    </citation>
    <scope>NUCLEOTIDE SEQUENCE</scope>
</reference>
<dbReference type="EMBL" id="OW152823">
    <property type="protein sequence ID" value="CAH2039540.1"/>
    <property type="molecule type" value="Genomic_DNA"/>
</dbReference>
<feature type="compositionally biased region" description="Polar residues" evidence="1">
    <location>
        <begin position="38"/>
        <end position="49"/>
    </location>
</feature>
<gene>
    <name evidence="2" type="ORF">IPOD504_LOCUS1758</name>
</gene>
<keyword evidence="3" id="KW-1185">Reference proteome</keyword>
<sequence>MRAGRAGAGGGSGARAHRRPSLSAVMARRPSERDRDTSLSQRRLVNTNRPRSRDKIFDLHFTRTHTGAQAPRHERTHAHLANCSPPSLRAVVLLLTIFPEN</sequence>
<protein>
    <submittedName>
        <fullName evidence="2">Uncharacterized protein</fullName>
    </submittedName>
</protein>
<accession>A0ABN8HPT4</accession>
<organism evidence="2 3">
    <name type="scientific">Iphiclides podalirius</name>
    <name type="common">scarce swallowtail</name>
    <dbReference type="NCBI Taxonomy" id="110791"/>
    <lineage>
        <taxon>Eukaryota</taxon>
        <taxon>Metazoa</taxon>
        <taxon>Ecdysozoa</taxon>
        <taxon>Arthropoda</taxon>
        <taxon>Hexapoda</taxon>
        <taxon>Insecta</taxon>
        <taxon>Pterygota</taxon>
        <taxon>Neoptera</taxon>
        <taxon>Endopterygota</taxon>
        <taxon>Lepidoptera</taxon>
        <taxon>Glossata</taxon>
        <taxon>Ditrysia</taxon>
        <taxon>Papilionoidea</taxon>
        <taxon>Papilionidae</taxon>
        <taxon>Papilioninae</taxon>
        <taxon>Iphiclides</taxon>
    </lineage>
</organism>
<feature type="region of interest" description="Disordered" evidence="1">
    <location>
        <begin position="1"/>
        <end position="59"/>
    </location>
</feature>